<reference evidence="1 2" key="1">
    <citation type="journal article" date="2003" name="Proc. Natl. Acad. Sci. U.S.A.">
        <title>Complete genome sequence of the marine planctomycete Pirellula sp. strain 1.</title>
        <authorList>
            <person name="Gloeckner F.O."/>
            <person name="Kube M."/>
            <person name="Bauer M."/>
            <person name="Teeling H."/>
            <person name="Lombardot T."/>
            <person name="Ludwig W."/>
            <person name="Gade D."/>
            <person name="Beck A."/>
            <person name="Borzym K."/>
            <person name="Heitmann K."/>
            <person name="Rabus R."/>
            <person name="Schlesner H."/>
            <person name="Amann R."/>
            <person name="Reinhardt R."/>
        </authorList>
    </citation>
    <scope>NUCLEOTIDE SEQUENCE [LARGE SCALE GENOMIC DNA]</scope>
    <source>
        <strain evidence="2">DSM 10527 / NCIMB 13988 / SH1</strain>
    </source>
</reference>
<evidence type="ECO:0000313" key="1">
    <source>
        <dbReference type="EMBL" id="CAD78334.1"/>
    </source>
</evidence>
<dbReference type="InParanoid" id="Q7UGJ5"/>
<gene>
    <name evidence="1" type="ordered locus">RB5180</name>
</gene>
<dbReference type="STRING" id="243090.RB5180"/>
<dbReference type="HOGENOM" id="CLU_2773147_0_0_0"/>
<dbReference type="AlphaFoldDB" id="Q7UGJ5"/>
<dbReference type="KEGG" id="rba:RB5180"/>
<proteinExistence type="predicted"/>
<keyword evidence="2" id="KW-1185">Reference proteome</keyword>
<name>Q7UGJ5_RHOBA</name>
<dbReference type="EnsemblBacteria" id="CAD78334">
    <property type="protein sequence ID" value="CAD78334"/>
    <property type="gene ID" value="RB5180"/>
</dbReference>
<dbReference type="EMBL" id="BX294141">
    <property type="protein sequence ID" value="CAD78334.1"/>
    <property type="molecule type" value="Genomic_DNA"/>
</dbReference>
<organism evidence="1 2">
    <name type="scientific">Rhodopirellula baltica (strain DSM 10527 / NCIMB 13988 / SH1)</name>
    <dbReference type="NCBI Taxonomy" id="243090"/>
    <lineage>
        <taxon>Bacteria</taxon>
        <taxon>Pseudomonadati</taxon>
        <taxon>Planctomycetota</taxon>
        <taxon>Planctomycetia</taxon>
        <taxon>Pirellulales</taxon>
        <taxon>Pirellulaceae</taxon>
        <taxon>Rhodopirellula</taxon>
    </lineage>
</organism>
<evidence type="ECO:0000313" key="2">
    <source>
        <dbReference type="Proteomes" id="UP000001025"/>
    </source>
</evidence>
<protein>
    <submittedName>
        <fullName evidence="1">Uncharacterized protein</fullName>
    </submittedName>
</protein>
<accession>Q7UGJ5</accession>
<sequence>MPSSRASLAALAGELINAQWESRKKWDTFDVVSCYRCRIHFLPVPRVCVRPLSRRFDGVSWRVGGISPF</sequence>
<dbReference type="Proteomes" id="UP000001025">
    <property type="component" value="Chromosome"/>
</dbReference>